<dbReference type="RefSeq" id="WP_304280685.1">
    <property type="nucleotide sequence ID" value="NZ_QFQZ01000066.1"/>
</dbReference>
<dbReference type="PANTHER" id="PTHR37539:SF1">
    <property type="entry name" value="ER-BOUND OXYGENASE MPAB_MPAB'_RUBBER OXYGENASE CATALYTIC DOMAIN-CONTAINING PROTEIN"/>
    <property type="match status" value="1"/>
</dbReference>
<sequence>MNTLDQVLAKVASQKTALPALYGDVDFAITPERFTTDPRQSVAPRLARAKLDPDKIALIKAYTMLGDIVADAYAALMPRYGFRPLVEMLTKACDEGIGAVPDAPPELAAFIADMQRIPDWLDMDLVREGQRLDRNAAANLGPFAIRGAFIATFMNKYAALPMALTGTLSNDTAARRVNETATFFTATLLPGSLERHGAGFRAAAMVRLMHSMVRFNALKRSNLWDVGVYGIPIPQVDQMPAGLIPIFLMSYKIVGEGRKTFTAEERARVELARYRCFLLGLPEDLLADTPQGIVDTMNARSATLRAGFDDATCGELVRATLNAYLLPDERPESRLFDQVERGFSKVFFLQNFLNGDVAAAKRMGVEIGPRDFMLFGLVATLATGQLTAYRLARRVPGLAQLADARLVGRLKRQLKRYGHAEFTSDAEKYRPATGAKPATI</sequence>
<comment type="caution">
    <text evidence="2">The sequence shown here is derived from an EMBL/GenBank/DDBJ whole genome shotgun (WGS) entry which is preliminary data.</text>
</comment>
<dbReference type="EMBL" id="QFQZ01000066">
    <property type="protein sequence ID" value="PZR32199.1"/>
    <property type="molecule type" value="Genomic_DNA"/>
</dbReference>
<reference evidence="2 3" key="1">
    <citation type="submission" date="2017-08" db="EMBL/GenBank/DDBJ databases">
        <title>Infants hospitalized years apart are colonized by the same room-sourced microbial strains.</title>
        <authorList>
            <person name="Brooks B."/>
            <person name="Olm M.R."/>
            <person name="Firek B.A."/>
            <person name="Baker R."/>
            <person name="Thomas B.C."/>
            <person name="Morowitz M.J."/>
            <person name="Banfield J.F."/>
        </authorList>
    </citation>
    <scope>NUCLEOTIDE SEQUENCE [LARGE SCALE GENOMIC DNA]</scope>
    <source>
        <strain evidence="2">S2_003_000_R2_4</strain>
    </source>
</reference>
<protein>
    <submittedName>
        <fullName evidence="2">DUF2236 domain-containing protein</fullName>
    </submittedName>
</protein>
<dbReference type="InterPro" id="IPR037473">
    <property type="entry name" value="Lcp-like"/>
</dbReference>
<dbReference type="AlphaFoldDB" id="A0A2W5UWS0"/>
<evidence type="ECO:0000313" key="3">
    <source>
        <dbReference type="Proteomes" id="UP000249393"/>
    </source>
</evidence>
<dbReference type="Proteomes" id="UP000249393">
    <property type="component" value="Unassembled WGS sequence"/>
</dbReference>
<evidence type="ECO:0000259" key="1">
    <source>
        <dbReference type="Pfam" id="PF09995"/>
    </source>
</evidence>
<proteinExistence type="predicted"/>
<dbReference type="PANTHER" id="PTHR37539">
    <property type="entry name" value="SECRETED PROTEIN-RELATED"/>
    <property type="match status" value="1"/>
</dbReference>
<evidence type="ECO:0000313" key="2">
    <source>
        <dbReference type="EMBL" id="PZR32199.1"/>
    </source>
</evidence>
<feature type="domain" description="ER-bound oxygenase mpaB/mpaB'/Rubber oxygenase catalytic" evidence="1">
    <location>
        <begin position="144"/>
        <end position="313"/>
    </location>
</feature>
<organism evidence="2 3">
    <name type="scientific">Caulobacter segnis</name>
    <dbReference type="NCBI Taxonomy" id="88688"/>
    <lineage>
        <taxon>Bacteria</taxon>
        <taxon>Pseudomonadati</taxon>
        <taxon>Pseudomonadota</taxon>
        <taxon>Alphaproteobacteria</taxon>
        <taxon>Caulobacterales</taxon>
        <taxon>Caulobacteraceae</taxon>
        <taxon>Caulobacter</taxon>
    </lineage>
</organism>
<name>A0A2W5UWS0_9CAUL</name>
<dbReference type="Pfam" id="PF09995">
    <property type="entry name" value="MPAB_Lcp_cat"/>
    <property type="match status" value="1"/>
</dbReference>
<accession>A0A2W5UWS0</accession>
<gene>
    <name evidence="2" type="ORF">DI526_17265</name>
</gene>
<dbReference type="GO" id="GO:0016491">
    <property type="term" value="F:oxidoreductase activity"/>
    <property type="evidence" value="ECO:0007669"/>
    <property type="project" value="InterPro"/>
</dbReference>
<dbReference type="InterPro" id="IPR018713">
    <property type="entry name" value="MPAB/Lcp_cat_dom"/>
</dbReference>